<dbReference type="PATRIC" id="fig|1502723.3.peg.4449"/>
<reference evidence="3" key="1">
    <citation type="submission" date="2015-02" db="EMBL/GenBank/DDBJ databases">
        <title>Draft Genome of Frankia sp. CpI1-S.</title>
        <authorList>
            <person name="Oshone R.T."/>
            <person name="Ngom M."/>
            <person name="Ghodhbane-Gtari F."/>
            <person name="Gtari M."/>
            <person name="Morris K."/>
            <person name="Thomas K."/>
            <person name="Sen A."/>
            <person name="Tisa L.S."/>
        </authorList>
    </citation>
    <scope>NUCLEOTIDE SEQUENCE [LARGE SCALE GENOMIC DNA]</scope>
    <source>
        <strain evidence="3">CpI1-S</strain>
    </source>
</reference>
<feature type="transmembrane region" description="Helical" evidence="1">
    <location>
        <begin position="98"/>
        <end position="117"/>
    </location>
</feature>
<keyword evidence="1" id="KW-0812">Transmembrane</keyword>
<gene>
    <name evidence="2" type="ORF">FF36_04513</name>
</gene>
<evidence type="ECO:0000256" key="1">
    <source>
        <dbReference type="SAM" id="Phobius"/>
    </source>
</evidence>
<evidence type="ECO:0000313" key="2">
    <source>
        <dbReference type="EMBL" id="KJE21173.1"/>
    </source>
</evidence>
<feature type="transmembrane region" description="Helical" evidence="1">
    <location>
        <begin position="56"/>
        <end position="77"/>
    </location>
</feature>
<keyword evidence="3" id="KW-1185">Reference proteome</keyword>
<evidence type="ECO:0000313" key="3">
    <source>
        <dbReference type="Proteomes" id="UP000032545"/>
    </source>
</evidence>
<keyword evidence="1" id="KW-0472">Membrane</keyword>
<evidence type="ECO:0008006" key="4">
    <source>
        <dbReference type="Google" id="ProtNLM"/>
    </source>
</evidence>
<sequence>MAAGGTAMVDGPVVVPSAAGRDVAVTLVTVIMVVVVGLTFAFGFGNVFQLGLRLGVPIWVAPLVAPAVDLSVVGLLLGTRQLAVQGAPPELLHPARRLLVFSSVVTLALNVAEPVIAGDYGKAAFDAVGPALLIGWSEVGPGLLRAMRHPTTFHPVAQDATISESASRPETGGAAVFTAVSAPSGGESPRAEVVAVPGQRAPERPSAVVLDGSLLERARREDARYWEEHRRPISSDELRKRLKVGSKRARALVTQLRTEAHRVLEEHAPTADLPEVGTAALASDADDGAADGLLAAVGPDDDMVDLGPVEPAGPGVLAAVG</sequence>
<dbReference type="Proteomes" id="UP000032545">
    <property type="component" value="Unassembled WGS sequence"/>
</dbReference>
<proteinExistence type="predicted"/>
<feature type="transmembrane region" description="Helical" evidence="1">
    <location>
        <begin position="23"/>
        <end position="44"/>
    </location>
</feature>
<reference evidence="2 3" key="2">
    <citation type="journal article" date="2016" name="Genome Announc.">
        <title>Permanent Draft Genome Sequences for Two Variants of Frankia sp. Strain CpI1, the First Frankia Strain Isolated from Root Nodules of Comptonia peregrina.</title>
        <authorList>
            <person name="Oshone R."/>
            <person name="Hurst S.G.IV."/>
            <person name="Abebe-Akele F."/>
            <person name="Simpson S."/>
            <person name="Morris K."/>
            <person name="Thomas W.K."/>
            <person name="Tisa L.S."/>
        </authorList>
    </citation>
    <scope>NUCLEOTIDE SEQUENCE [LARGE SCALE GENOMIC DNA]</scope>
    <source>
        <strain evidence="3">CpI1-S</strain>
    </source>
</reference>
<dbReference type="AlphaFoldDB" id="A0A0D8BA61"/>
<comment type="caution">
    <text evidence="2">The sequence shown here is derived from an EMBL/GenBank/DDBJ whole genome shotgun (WGS) entry which is preliminary data.</text>
</comment>
<protein>
    <recommendedName>
        <fullName evidence="4">DUF2637 domain-containing protein</fullName>
    </recommendedName>
</protein>
<name>A0A0D8BA61_9ACTN</name>
<accession>A0A0D8BA61</accession>
<dbReference type="EMBL" id="JYFN01000042">
    <property type="protein sequence ID" value="KJE21173.1"/>
    <property type="molecule type" value="Genomic_DNA"/>
</dbReference>
<keyword evidence="1" id="KW-1133">Transmembrane helix</keyword>
<dbReference type="RefSeq" id="WP_242422728.1">
    <property type="nucleotide sequence ID" value="NZ_JYFN01000042.1"/>
</dbReference>
<organism evidence="2 3">
    <name type="scientific">Frankia torreyi</name>
    <dbReference type="NCBI Taxonomy" id="1856"/>
    <lineage>
        <taxon>Bacteria</taxon>
        <taxon>Bacillati</taxon>
        <taxon>Actinomycetota</taxon>
        <taxon>Actinomycetes</taxon>
        <taxon>Frankiales</taxon>
        <taxon>Frankiaceae</taxon>
        <taxon>Frankia</taxon>
    </lineage>
</organism>